<feature type="domain" description="MH2" evidence="10">
    <location>
        <begin position="195"/>
        <end position="361"/>
    </location>
</feature>
<dbReference type="OrthoDB" id="5946219at2759"/>
<organism evidence="11 12">
    <name type="scientific">Mytilus galloprovincialis</name>
    <name type="common">Mediterranean mussel</name>
    <dbReference type="NCBI Taxonomy" id="29158"/>
    <lineage>
        <taxon>Eukaryota</taxon>
        <taxon>Metazoa</taxon>
        <taxon>Spiralia</taxon>
        <taxon>Lophotrochozoa</taxon>
        <taxon>Mollusca</taxon>
        <taxon>Bivalvia</taxon>
        <taxon>Autobranchia</taxon>
        <taxon>Pteriomorphia</taxon>
        <taxon>Mytilida</taxon>
        <taxon>Mytiloidea</taxon>
        <taxon>Mytilidae</taxon>
        <taxon>Mytilinae</taxon>
        <taxon>Mytilus</taxon>
    </lineage>
</organism>
<dbReference type="CDD" id="cd10489">
    <property type="entry name" value="MH1_SMAD_6_7"/>
    <property type="match status" value="1"/>
</dbReference>
<evidence type="ECO:0000256" key="4">
    <source>
        <dbReference type="ARBA" id="ARBA00023015"/>
    </source>
</evidence>
<dbReference type="SMART" id="SM00524">
    <property type="entry name" value="DWB"/>
    <property type="match status" value="1"/>
</dbReference>
<dbReference type="PROSITE" id="PS51076">
    <property type="entry name" value="MH2"/>
    <property type="match status" value="1"/>
</dbReference>
<dbReference type="PROSITE" id="PS51075">
    <property type="entry name" value="MH1"/>
    <property type="match status" value="1"/>
</dbReference>
<evidence type="ECO:0000256" key="1">
    <source>
        <dbReference type="ARBA" id="ARBA00005545"/>
    </source>
</evidence>
<dbReference type="InterPro" id="IPR001132">
    <property type="entry name" value="SMAD_dom_Dwarfin-type"/>
</dbReference>
<evidence type="ECO:0000259" key="9">
    <source>
        <dbReference type="PROSITE" id="PS51075"/>
    </source>
</evidence>
<dbReference type="FunFam" id="2.60.200.10:FF:000004">
    <property type="entry name" value="Mothers against decapentaplegic homolog"/>
    <property type="match status" value="1"/>
</dbReference>
<accession>A0A8B6DP58</accession>
<evidence type="ECO:0000259" key="10">
    <source>
        <dbReference type="PROSITE" id="PS51076"/>
    </source>
</evidence>
<dbReference type="SMART" id="SM00523">
    <property type="entry name" value="DWA"/>
    <property type="match status" value="1"/>
</dbReference>
<keyword evidence="7" id="KW-0963">Cytoplasm</keyword>
<dbReference type="Proteomes" id="UP000596742">
    <property type="component" value="Unassembled WGS sequence"/>
</dbReference>
<sequence length="361" mass="41647">MFRSKRSSHVKRLWKSRLAQHETESSDENNPEELEKKSVTQSILKRLKEKQLEMLIQSVESKGEEHSGCVLLPKGDLRLGRRCVEPHILCLQIWRWSDISESSELRRMPFCETVDDDVYVCCNPYHWSRKSDESESPFLGRSALERVHITDFGQSEMGTDEVVSTETGNTPTPHQLNYSDDSMSSNNGCVRGPHWCTVAYWELRQRVGRLYMVYDPNVNIFQSLPQGDGLSLELLQKEAETDSVKRTRDKIGIGVVLSREDDGVWLYNRSQFPVFVNSPTLENIHSRTLPVLKLLPGYSIKIFDYDSVRLLKQLTDKRYLDGPFDPASVRISFAKGWGPNYHRQFITSCPAWLEVLMTIDR</sequence>
<keyword evidence="2" id="KW-0479">Metal-binding</keyword>
<dbReference type="GO" id="GO:0006357">
    <property type="term" value="P:regulation of transcription by RNA polymerase II"/>
    <property type="evidence" value="ECO:0007669"/>
    <property type="project" value="TreeGrafter"/>
</dbReference>
<dbReference type="PANTHER" id="PTHR13703">
    <property type="entry name" value="SMAD"/>
    <property type="match status" value="1"/>
</dbReference>
<dbReference type="GO" id="GO:0060395">
    <property type="term" value="P:SMAD protein signal transduction"/>
    <property type="evidence" value="ECO:0007669"/>
    <property type="project" value="TreeGrafter"/>
</dbReference>
<gene>
    <name evidence="11" type="ORF">MGAL_10B094201</name>
</gene>
<dbReference type="InterPro" id="IPR003619">
    <property type="entry name" value="MAD_homology1_Dwarfin-type"/>
</dbReference>
<keyword evidence="6 7" id="KW-0539">Nucleus</keyword>
<dbReference type="InterPro" id="IPR013790">
    <property type="entry name" value="Dwarfin"/>
</dbReference>
<dbReference type="GO" id="GO:0071144">
    <property type="term" value="C:heteromeric SMAD protein complex"/>
    <property type="evidence" value="ECO:0007669"/>
    <property type="project" value="TreeGrafter"/>
</dbReference>
<proteinExistence type="inferred from homology"/>
<dbReference type="GO" id="GO:0140416">
    <property type="term" value="F:transcription regulator inhibitor activity"/>
    <property type="evidence" value="ECO:0007669"/>
    <property type="project" value="TreeGrafter"/>
</dbReference>
<dbReference type="SUPFAM" id="SSF56366">
    <property type="entry name" value="SMAD MH1 domain"/>
    <property type="match status" value="1"/>
</dbReference>
<dbReference type="GO" id="GO:0046872">
    <property type="term" value="F:metal ion binding"/>
    <property type="evidence" value="ECO:0007669"/>
    <property type="project" value="UniProtKB-KW"/>
</dbReference>
<dbReference type="AlphaFoldDB" id="A0A8B6DP58"/>
<comment type="subcellular location">
    <subcellularLocation>
        <location evidence="7">Cytoplasm</location>
    </subcellularLocation>
    <subcellularLocation>
        <location evidence="7">Nucleus</location>
    </subcellularLocation>
</comment>
<dbReference type="GO" id="GO:0005737">
    <property type="term" value="C:cytoplasm"/>
    <property type="evidence" value="ECO:0007669"/>
    <property type="project" value="UniProtKB-SubCell"/>
</dbReference>
<evidence type="ECO:0000256" key="7">
    <source>
        <dbReference type="RuleBase" id="RU361195"/>
    </source>
</evidence>
<dbReference type="InterPro" id="IPR008984">
    <property type="entry name" value="SMAD_FHA_dom_sf"/>
</dbReference>
<dbReference type="Gene3D" id="2.60.200.10">
    <property type="match status" value="1"/>
</dbReference>
<dbReference type="InterPro" id="IPR036578">
    <property type="entry name" value="SMAD_MH1_sf"/>
</dbReference>
<dbReference type="Gene3D" id="3.90.520.10">
    <property type="entry name" value="SMAD MH1 domain"/>
    <property type="match status" value="1"/>
</dbReference>
<reference evidence="11" key="1">
    <citation type="submission" date="2018-11" db="EMBL/GenBank/DDBJ databases">
        <authorList>
            <person name="Alioto T."/>
            <person name="Alioto T."/>
        </authorList>
    </citation>
    <scope>NUCLEOTIDE SEQUENCE</scope>
</reference>
<evidence type="ECO:0000313" key="11">
    <source>
        <dbReference type="EMBL" id="VDI21705.1"/>
    </source>
</evidence>
<dbReference type="GO" id="GO:0009653">
    <property type="term" value="P:anatomical structure morphogenesis"/>
    <property type="evidence" value="ECO:0007669"/>
    <property type="project" value="TreeGrafter"/>
</dbReference>
<feature type="domain" description="MH1" evidence="9">
    <location>
        <begin position="8"/>
        <end position="136"/>
    </location>
</feature>
<dbReference type="Pfam" id="PF03165">
    <property type="entry name" value="MH1"/>
    <property type="match status" value="1"/>
</dbReference>
<dbReference type="GO" id="GO:0030154">
    <property type="term" value="P:cell differentiation"/>
    <property type="evidence" value="ECO:0007669"/>
    <property type="project" value="TreeGrafter"/>
</dbReference>
<feature type="region of interest" description="Disordered" evidence="8">
    <location>
        <begin position="1"/>
        <end position="36"/>
    </location>
</feature>
<dbReference type="Pfam" id="PF03166">
    <property type="entry name" value="MH2"/>
    <property type="match status" value="1"/>
</dbReference>
<evidence type="ECO:0000256" key="3">
    <source>
        <dbReference type="ARBA" id="ARBA00022833"/>
    </source>
</evidence>
<evidence type="ECO:0000256" key="5">
    <source>
        <dbReference type="ARBA" id="ARBA00023163"/>
    </source>
</evidence>
<evidence type="ECO:0000313" key="12">
    <source>
        <dbReference type="Proteomes" id="UP000596742"/>
    </source>
</evidence>
<evidence type="ECO:0000256" key="8">
    <source>
        <dbReference type="SAM" id="MobiDB-lite"/>
    </source>
</evidence>
<evidence type="ECO:0000256" key="6">
    <source>
        <dbReference type="ARBA" id="ARBA00023242"/>
    </source>
</evidence>
<feature type="compositionally biased region" description="Basic residues" evidence="8">
    <location>
        <begin position="1"/>
        <end position="15"/>
    </location>
</feature>
<comment type="caution">
    <text evidence="11">The sequence shown here is derived from an EMBL/GenBank/DDBJ whole genome shotgun (WGS) entry which is preliminary data.</text>
</comment>
<keyword evidence="5 7" id="KW-0804">Transcription</keyword>
<evidence type="ECO:0000256" key="2">
    <source>
        <dbReference type="ARBA" id="ARBA00022723"/>
    </source>
</evidence>
<dbReference type="SUPFAM" id="SSF49879">
    <property type="entry name" value="SMAD/FHA domain"/>
    <property type="match status" value="1"/>
</dbReference>
<keyword evidence="3" id="KW-0862">Zinc</keyword>
<dbReference type="GO" id="GO:0070411">
    <property type="term" value="F:I-SMAD binding"/>
    <property type="evidence" value="ECO:0007669"/>
    <property type="project" value="TreeGrafter"/>
</dbReference>
<keyword evidence="4 7" id="KW-0805">Transcription regulation</keyword>
<dbReference type="PANTHER" id="PTHR13703:SF54">
    <property type="entry name" value="MOTHERS AGAINST DECAPENTAPLEGIC HOMOLOG"/>
    <property type="match status" value="1"/>
</dbReference>
<dbReference type="InterPro" id="IPR017855">
    <property type="entry name" value="SMAD-like_dom_sf"/>
</dbReference>
<protein>
    <recommendedName>
        <fullName evidence="7">Mothers against decapentaplegic homolog</fullName>
        <shortName evidence="7">MAD homolog</shortName>
        <shortName evidence="7">Mothers against DPP homolog</shortName>
    </recommendedName>
    <alternativeName>
        <fullName evidence="7">SMAD family member</fullName>
    </alternativeName>
</protein>
<dbReference type="InterPro" id="IPR013019">
    <property type="entry name" value="MAD_homology_MH1"/>
</dbReference>
<dbReference type="EMBL" id="UYJE01003710">
    <property type="protein sequence ID" value="VDI21705.1"/>
    <property type="molecule type" value="Genomic_DNA"/>
</dbReference>
<comment type="similarity">
    <text evidence="1 7">Belongs to the dwarfin/SMAD family.</text>
</comment>
<keyword evidence="12" id="KW-1185">Reference proteome</keyword>
<name>A0A8B6DP58_MYTGA</name>